<dbReference type="STRING" id="58343.AQJ46_03100"/>
<evidence type="ECO:0000256" key="2">
    <source>
        <dbReference type="ARBA" id="ARBA00012438"/>
    </source>
</evidence>
<comment type="caution">
    <text evidence="10">The sequence shown here is derived from an EMBL/GenBank/DDBJ whole genome shotgun (WGS) entry which is preliminary data.</text>
</comment>
<dbReference type="GO" id="GO:0046983">
    <property type="term" value="F:protein dimerization activity"/>
    <property type="evidence" value="ECO:0007669"/>
    <property type="project" value="InterPro"/>
</dbReference>
<evidence type="ECO:0000313" key="10">
    <source>
        <dbReference type="EMBL" id="KUN74538.1"/>
    </source>
</evidence>
<comment type="catalytic activity">
    <reaction evidence="1">
        <text>ATP + protein L-histidine = ADP + protein N-phospho-L-histidine.</text>
        <dbReference type="EC" id="2.7.13.3"/>
    </reaction>
</comment>
<dbReference type="EC" id="2.7.13.3" evidence="2"/>
<keyword evidence="8" id="KW-0902">Two-component regulatory system</keyword>
<name>A0A101SIS5_9ACTN</name>
<dbReference type="InterPro" id="IPR011712">
    <property type="entry name" value="Sig_transdc_His_kin_sub3_dim/P"/>
</dbReference>
<gene>
    <name evidence="10" type="ORF">AQJ46_03100</name>
</gene>
<protein>
    <recommendedName>
        <fullName evidence="2">histidine kinase</fullName>
        <ecNumber evidence="2">2.7.13.3</ecNumber>
    </recommendedName>
</protein>
<dbReference type="GO" id="GO:0000155">
    <property type="term" value="F:phosphorelay sensor kinase activity"/>
    <property type="evidence" value="ECO:0007669"/>
    <property type="project" value="InterPro"/>
</dbReference>
<evidence type="ECO:0000256" key="7">
    <source>
        <dbReference type="ARBA" id="ARBA00022840"/>
    </source>
</evidence>
<evidence type="ECO:0000256" key="4">
    <source>
        <dbReference type="ARBA" id="ARBA00022679"/>
    </source>
</evidence>
<proteinExistence type="predicted"/>
<dbReference type="PANTHER" id="PTHR24421:SF10">
    <property type="entry name" value="NITRATE_NITRITE SENSOR PROTEIN NARQ"/>
    <property type="match status" value="1"/>
</dbReference>
<organism evidence="10 11">
    <name type="scientific">Streptomyces canus</name>
    <dbReference type="NCBI Taxonomy" id="58343"/>
    <lineage>
        <taxon>Bacteria</taxon>
        <taxon>Bacillati</taxon>
        <taxon>Actinomycetota</taxon>
        <taxon>Actinomycetes</taxon>
        <taxon>Kitasatosporales</taxon>
        <taxon>Streptomycetaceae</taxon>
        <taxon>Streptomyces</taxon>
        <taxon>Streptomyces aurantiacus group</taxon>
    </lineage>
</organism>
<dbReference type="EMBL" id="LMWU01000001">
    <property type="protein sequence ID" value="KUN74538.1"/>
    <property type="molecule type" value="Genomic_DNA"/>
</dbReference>
<dbReference type="AlphaFoldDB" id="A0A101SIS5"/>
<keyword evidence="3" id="KW-0597">Phosphoprotein</keyword>
<dbReference type="GO" id="GO:0016020">
    <property type="term" value="C:membrane"/>
    <property type="evidence" value="ECO:0007669"/>
    <property type="project" value="InterPro"/>
</dbReference>
<evidence type="ECO:0000256" key="6">
    <source>
        <dbReference type="ARBA" id="ARBA00022777"/>
    </source>
</evidence>
<sequence length="117" mass="12372">MHDVIGHNISMINVQAGAALHRLKKDPAQAEEALGAIKAGSRETLRELRATLGVLRRVDEAAPTAPAPGLARVDELVASAKLAGLTVLIVRTGVERPLPAPLARRLPRVALERPADS</sequence>
<evidence type="ECO:0000259" key="9">
    <source>
        <dbReference type="Pfam" id="PF07730"/>
    </source>
</evidence>
<keyword evidence="4" id="KW-0808">Transferase</keyword>
<evidence type="ECO:0000256" key="3">
    <source>
        <dbReference type="ARBA" id="ARBA00022553"/>
    </source>
</evidence>
<keyword evidence="6" id="KW-0418">Kinase</keyword>
<dbReference type="GO" id="GO:0005524">
    <property type="term" value="F:ATP binding"/>
    <property type="evidence" value="ECO:0007669"/>
    <property type="project" value="UniProtKB-KW"/>
</dbReference>
<dbReference type="Proteomes" id="UP000053669">
    <property type="component" value="Unassembled WGS sequence"/>
</dbReference>
<evidence type="ECO:0000256" key="1">
    <source>
        <dbReference type="ARBA" id="ARBA00000085"/>
    </source>
</evidence>
<keyword evidence="7" id="KW-0067">ATP-binding</keyword>
<dbReference type="PANTHER" id="PTHR24421">
    <property type="entry name" value="NITRATE/NITRITE SENSOR PROTEIN NARX-RELATED"/>
    <property type="match status" value="1"/>
</dbReference>
<evidence type="ECO:0000313" key="11">
    <source>
        <dbReference type="Proteomes" id="UP000053669"/>
    </source>
</evidence>
<feature type="domain" description="Signal transduction histidine kinase subgroup 3 dimerisation and phosphoacceptor" evidence="9">
    <location>
        <begin position="1"/>
        <end position="58"/>
    </location>
</feature>
<evidence type="ECO:0000256" key="5">
    <source>
        <dbReference type="ARBA" id="ARBA00022741"/>
    </source>
</evidence>
<keyword evidence="5" id="KW-0547">Nucleotide-binding</keyword>
<evidence type="ECO:0000256" key="8">
    <source>
        <dbReference type="ARBA" id="ARBA00023012"/>
    </source>
</evidence>
<reference evidence="10 11" key="1">
    <citation type="submission" date="2015-10" db="EMBL/GenBank/DDBJ databases">
        <title>Draft genome sequence of Streptomyces canus DSM 40017, type strain for the species Streptomyces canus.</title>
        <authorList>
            <person name="Ruckert C."/>
            <person name="Winkler A."/>
            <person name="Kalinowski J."/>
            <person name="Kampfer P."/>
            <person name="Glaeser S."/>
        </authorList>
    </citation>
    <scope>NUCLEOTIDE SEQUENCE [LARGE SCALE GENOMIC DNA]</scope>
    <source>
        <strain evidence="10 11">DSM 40017</strain>
    </source>
</reference>
<dbReference type="InterPro" id="IPR050482">
    <property type="entry name" value="Sensor_HK_TwoCompSys"/>
</dbReference>
<dbReference type="Gene3D" id="1.20.5.1930">
    <property type="match status" value="1"/>
</dbReference>
<dbReference type="Pfam" id="PF07730">
    <property type="entry name" value="HisKA_3"/>
    <property type="match status" value="1"/>
</dbReference>
<accession>A0A101SIS5</accession>